<protein>
    <submittedName>
        <fullName evidence="2">Uncharacterized protein</fullName>
    </submittedName>
</protein>
<dbReference type="VEuPathDB" id="AmoebaDB:EIN_462220"/>
<keyword evidence="1" id="KW-0732">Signal</keyword>
<dbReference type="GeneID" id="14888858"/>
<accession>A0A0A1U9T3</accession>
<dbReference type="EMBL" id="KB206565">
    <property type="protein sequence ID" value="ELP89876.1"/>
    <property type="molecule type" value="Genomic_DNA"/>
</dbReference>
<feature type="signal peptide" evidence="1">
    <location>
        <begin position="1"/>
        <end position="22"/>
    </location>
</feature>
<reference evidence="2 3" key="1">
    <citation type="submission" date="2012-10" db="EMBL/GenBank/DDBJ databases">
        <authorList>
            <person name="Zafar N."/>
            <person name="Inman J."/>
            <person name="Hall N."/>
            <person name="Lorenzi H."/>
            <person name="Caler E."/>
        </authorList>
    </citation>
    <scope>NUCLEOTIDE SEQUENCE [LARGE SCALE GENOMIC DNA]</scope>
    <source>
        <strain evidence="2 3">IP1</strain>
    </source>
</reference>
<dbReference type="Proteomes" id="UP000014680">
    <property type="component" value="Unassembled WGS sequence"/>
</dbReference>
<evidence type="ECO:0000313" key="3">
    <source>
        <dbReference type="Proteomes" id="UP000014680"/>
    </source>
</evidence>
<feature type="chain" id="PRO_5001991139" evidence="1">
    <location>
        <begin position="23"/>
        <end position="332"/>
    </location>
</feature>
<dbReference type="RefSeq" id="XP_004256647.1">
    <property type="nucleotide sequence ID" value="XM_004256599.1"/>
</dbReference>
<organism evidence="2 3">
    <name type="scientific">Entamoeba invadens IP1</name>
    <dbReference type="NCBI Taxonomy" id="370355"/>
    <lineage>
        <taxon>Eukaryota</taxon>
        <taxon>Amoebozoa</taxon>
        <taxon>Evosea</taxon>
        <taxon>Archamoebae</taxon>
        <taxon>Mastigamoebida</taxon>
        <taxon>Entamoebidae</taxon>
        <taxon>Entamoeba</taxon>
    </lineage>
</organism>
<sequence>MPPRSLLYTVLLLSLLLVTVFSQTPSKKTKRTLKKKIKPDETAKDLCIYDFIAMDYEDPHVTLQTQTNCYSLIQNYTSKILSFDRDLQCYLHPSNFYIHKANNTISRCGQALRLVGPSQKQFICYVAGTMELSAPDLNKDLQTRIIGIQRHNLNYLTAGLTGAVSYISQVTFSPEVPVLGVTPSIHVVQRTEKSVSLQVINSNTIVEAVEVIDGNQTTQYPLRRDGLFVVDISKGPVATLRLLSDSHEKVSLLCDFSKGDVFVSDFHFSARTPQKCRFLVDDVVYQEHTRTSLPSVLKWQIWQGTVSGSGSQIPESEREVYIKKSDYYEKEA</sequence>
<feature type="non-terminal residue" evidence="2">
    <location>
        <position position="332"/>
    </location>
</feature>
<proteinExistence type="predicted"/>
<dbReference type="KEGG" id="eiv:EIN_462220"/>
<name>A0A0A1U9T3_ENTIV</name>
<dbReference type="AlphaFoldDB" id="A0A0A1U9T3"/>
<keyword evidence="3" id="KW-1185">Reference proteome</keyword>
<evidence type="ECO:0000256" key="1">
    <source>
        <dbReference type="SAM" id="SignalP"/>
    </source>
</evidence>
<evidence type="ECO:0000313" key="2">
    <source>
        <dbReference type="EMBL" id="ELP89876.1"/>
    </source>
</evidence>
<gene>
    <name evidence="2" type="ORF">EIN_462220</name>
</gene>